<reference evidence="2 3" key="1">
    <citation type="submission" date="2023-05" db="EMBL/GenBank/DDBJ databases">
        <title>A 100% complete, gapless, phased diploid assembly of the Scenedesmus obliquus UTEX 3031 genome.</title>
        <authorList>
            <person name="Biondi T.C."/>
            <person name="Hanschen E.R."/>
            <person name="Kwon T."/>
            <person name="Eng W."/>
            <person name="Kruse C.P.S."/>
            <person name="Koehler S.I."/>
            <person name="Kunde Y."/>
            <person name="Gleasner C.D."/>
            <person name="You Mak K.T."/>
            <person name="Polle J."/>
            <person name="Hovde B.T."/>
            <person name="Starkenburg S.R."/>
        </authorList>
    </citation>
    <scope>NUCLEOTIDE SEQUENCE [LARGE SCALE GENOMIC DNA]</scope>
    <source>
        <strain evidence="2 3">DOE0152z</strain>
    </source>
</reference>
<dbReference type="Proteomes" id="UP001244341">
    <property type="component" value="Chromosome 7b"/>
</dbReference>
<name>A0ABY8U5G2_TETOB</name>
<evidence type="ECO:0000256" key="1">
    <source>
        <dbReference type="SAM" id="MobiDB-lite"/>
    </source>
</evidence>
<evidence type="ECO:0000313" key="2">
    <source>
        <dbReference type="EMBL" id="WIA16689.1"/>
    </source>
</evidence>
<keyword evidence="3" id="KW-1185">Reference proteome</keyword>
<gene>
    <name evidence="2" type="ORF">OEZ85_013347</name>
</gene>
<feature type="region of interest" description="Disordered" evidence="1">
    <location>
        <begin position="188"/>
        <end position="222"/>
    </location>
</feature>
<evidence type="ECO:0000313" key="3">
    <source>
        <dbReference type="Proteomes" id="UP001244341"/>
    </source>
</evidence>
<organism evidence="2 3">
    <name type="scientific">Tetradesmus obliquus</name>
    <name type="common">Green alga</name>
    <name type="synonym">Acutodesmus obliquus</name>
    <dbReference type="NCBI Taxonomy" id="3088"/>
    <lineage>
        <taxon>Eukaryota</taxon>
        <taxon>Viridiplantae</taxon>
        <taxon>Chlorophyta</taxon>
        <taxon>core chlorophytes</taxon>
        <taxon>Chlorophyceae</taxon>
        <taxon>CS clade</taxon>
        <taxon>Sphaeropleales</taxon>
        <taxon>Scenedesmaceae</taxon>
        <taxon>Tetradesmus</taxon>
    </lineage>
</organism>
<dbReference type="EMBL" id="CP126214">
    <property type="protein sequence ID" value="WIA16689.1"/>
    <property type="molecule type" value="Genomic_DNA"/>
</dbReference>
<protein>
    <submittedName>
        <fullName evidence="2">Uncharacterized protein</fullName>
    </submittedName>
</protein>
<sequence>MAGALTPALLARVATCDVDDAGSCAVAPSAAAAAAAAAAGWAPDRPGEPCFADLATLSALLALQPAFLLSHLPPEMHAMGGSLAAALQAAQRLVAVAGDRGSLLVAQDLATAVGAVAATSKGCGIAGSSAGGASAEAGTTIDARGALAQQWLQRVLEGGAHGLQQLLPNHACLTSAAADSLDGSVAGTGGGRSLKLGHGSRHDSRHESSSSSSSGGGGGGALELDDEQVLLMRVQQLAEWAGSQQYAELMAGARPLRRVVQRGRAPSA</sequence>
<proteinExistence type="predicted"/>
<accession>A0ABY8U5G2</accession>